<name>K7FQI5_PELSI</name>
<dbReference type="InterPro" id="IPR003439">
    <property type="entry name" value="ABC_transporter-like_ATP-bd"/>
</dbReference>
<dbReference type="InterPro" id="IPR017871">
    <property type="entry name" value="ABC_transporter-like_CS"/>
</dbReference>
<dbReference type="GO" id="GO:0005524">
    <property type="term" value="F:ATP binding"/>
    <property type="evidence" value="ECO:0007669"/>
    <property type="project" value="UniProtKB-KW"/>
</dbReference>
<dbReference type="HOGENOM" id="CLU_406865_0_0_1"/>
<protein>
    <recommendedName>
        <fullName evidence="4">ABC transporter domain-containing protein</fullName>
    </recommendedName>
</protein>
<dbReference type="GeneTree" id="ENSGT00940000162673"/>
<keyword evidence="2" id="KW-0067">ATP-binding</keyword>
<accession>K7FQI5</accession>
<dbReference type="GO" id="GO:0005319">
    <property type="term" value="F:lipid transporter activity"/>
    <property type="evidence" value="ECO:0007669"/>
    <property type="project" value="TreeGrafter"/>
</dbReference>
<dbReference type="SUPFAM" id="SSF52540">
    <property type="entry name" value="P-loop containing nucleoside triphosphate hydrolases"/>
    <property type="match status" value="1"/>
</dbReference>
<dbReference type="Proteomes" id="UP000007267">
    <property type="component" value="Unassembled WGS sequence"/>
</dbReference>
<feature type="transmembrane region" description="Helical" evidence="3">
    <location>
        <begin position="30"/>
        <end position="50"/>
    </location>
</feature>
<dbReference type="PANTHER" id="PTHR19229">
    <property type="entry name" value="ATP-BINDING CASSETTE TRANSPORTER SUBFAMILY A ABCA"/>
    <property type="match status" value="1"/>
</dbReference>
<dbReference type="GO" id="GO:0140359">
    <property type="term" value="F:ABC-type transporter activity"/>
    <property type="evidence" value="ECO:0007669"/>
    <property type="project" value="InterPro"/>
</dbReference>
<dbReference type="PROSITE" id="PS00211">
    <property type="entry name" value="ABC_TRANSPORTER_1"/>
    <property type="match status" value="1"/>
</dbReference>
<dbReference type="eggNOG" id="KOG0059">
    <property type="taxonomic scope" value="Eukaryota"/>
</dbReference>
<dbReference type="Gene3D" id="3.40.50.300">
    <property type="entry name" value="P-loop containing nucleotide triphosphate hydrolases"/>
    <property type="match status" value="1"/>
</dbReference>
<dbReference type="PANTHER" id="PTHR19229:SF274">
    <property type="entry name" value="ABC-TYPE ORGANIC ANION TRANSPORTER ABCA8"/>
    <property type="match status" value="1"/>
</dbReference>
<dbReference type="Pfam" id="PF00005">
    <property type="entry name" value="ABC_tran"/>
    <property type="match status" value="1"/>
</dbReference>
<dbReference type="GO" id="GO:0016887">
    <property type="term" value="F:ATP hydrolysis activity"/>
    <property type="evidence" value="ECO:0007669"/>
    <property type="project" value="InterPro"/>
</dbReference>
<dbReference type="InterPro" id="IPR027417">
    <property type="entry name" value="P-loop_NTPase"/>
</dbReference>
<evidence type="ECO:0000313" key="5">
    <source>
        <dbReference type="Ensembl" id="ENSPSIP00000010295.1"/>
    </source>
</evidence>
<reference evidence="5" key="4">
    <citation type="submission" date="2025-09" db="UniProtKB">
        <authorList>
            <consortium name="Ensembl"/>
        </authorList>
    </citation>
    <scope>IDENTIFICATION</scope>
</reference>
<dbReference type="OMA" id="NIMLETA"/>
<keyword evidence="3" id="KW-0472">Membrane</keyword>
<reference evidence="6" key="2">
    <citation type="journal article" date="2013" name="Nat. Genet.">
        <title>The draft genomes of soft-shell turtle and green sea turtle yield insights into the development and evolution of the turtle-specific body plan.</title>
        <authorList>
            <person name="Wang Z."/>
            <person name="Pascual-Anaya J."/>
            <person name="Zadissa A."/>
            <person name="Li W."/>
            <person name="Niimura Y."/>
            <person name="Huang Z."/>
            <person name="Li C."/>
            <person name="White S."/>
            <person name="Xiong Z."/>
            <person name="Fang D."/>
            <person name="Wang B."/>
            <person name="Ming Y."/>
            <person name="Chen Y."/>
            <person name="Zheng Y."/>
            <person name="Kuraku S."/>
            <person name="Pignatelli M."/>
            <person name="Herrero J."/>
            <person name="Beal K."/>
            <person name="Nozawa M."/>
            <person name="Li Q."/>
            <person name="Wang J."/>
            <person name="Zhang H."/>
            <person name="Yu L."/>
            <person name="Shigenobu S."/>
            <person name="Wang J."/>
            <person name="Liu J."/>
            <person name="Flicek P."/>
            <person name="Searle S."/>
            <person name="Wang J."/>
            <person name="Kuratani S."/>
            <person name="Yin Y."/>
            <person name="Aken B."/>
            <person name="Zhang G."/>
            <person name="Irie N."/>
        </authorList>
    </citation>
    <scope>NUCLEOTIDE SEQUENCE [LARGE SCALE GENOMIC DNA]</scope>
    <source>
        <strain evidence="6">Daiwa-1</strain>
    </source>
</reference>
<dbReference type="InterPro" id="IPR026082">
    <property type="entry name" value="ABCA"/>
</dbReference>
<dbReference type="Ensembl" id="ENSPSIT00000010347.1">
    <property type="protein sequence ID" value="ENSPSIP00000010295.1"/>
    <property type="gene ID" value="ENSPSIG00000009350.1"/>
</dbReference>
<dbReference type="EMBL" id="AGCU01128270">
    <property type="status" value="NOT_ANNOTATED_CDS"/>
    <property type="molecule type" value="Genomic_DNA"/>
</dbReference>
<reference evidence="6" key="1">
    <citation type="submission" date="2011-10" db="EMBL/GenBank/DDBJ databases">
        <authorList>
            <consortium name="Soft-shell Turtle Genome Consortium"/>
        </authorList>
    </citation>
    <scope>NUCLEOTIDE SEQUENCE [LARGE SCALE GENOMIC DNA]</scope>
    <source>
        <strain evidence="6">Daiwa-1</strain>
    </source>
</reference>
<keyword evidence="1" id="KW-0547">Nucleotide-binding</keyword>
<keyword evidence="3" id="KW-1133">Transmembrane helix</keyword>
<feature type="domain" description="ABC transporter" evidence="4">
    <location>
        <begin position="113"/>
        <end position="348"/>
    </location>
</feature>
<feature type="transmembrane region" description="Helical" evidence="3">
    <location>
        <begin position="496"/>
        <end position="517"/>
    </location>
</feature>
<dbReference type="CDD" id="cd03263">
    <property type="entry name" value="ABC_subfamily_A"/>
    <property type="match status" value="1"/>
</dbReference>
<dbReference type="SMART" id="SM00382">
    <property type="entry name" value="AAA"/>
    <property type="match status" value="1"/>
</dbReference>
<keyword evidence="6" id="KW-1185">Reference proteome</keyword>
<evidence type="ECO:0000313" key="6">
    <source>
        <dbReference type="Proteomes" id="UP000007267"/>
    </source>
</evidence>
<evidence type="ECO:0000256" key="1">
    <source>
        <dbReference type="ARBA" id="ARBA00022741"/>
    </source>
</evidence>
<dbReference type="PROSITE" id="PS50893">
    <property type="entry name" value="ABC_TRANSPORTER_2"/>
    <property type="match status" value="1"/>
</dbReference>
<sequence length="648" mass="73329">MAALFQIVHLEDNVKGVDFSDFLEDSYPMLALYFLLAFDALLYLTLAIYFDKVLPDKYGTRHSRLFFLKPSYWFKERQKGVRSDILDHEEHSDQGVSDHIEQVPPEFRGKEAISINNIKKTYGEKDKTVKALKGLFLNVYEGQITALLGHSGAGKSTLLNILSGLCPPSEGSAIIYKYKVSEMEDLKEIRKIIGVCPQFNVQFEVLTVKENLRIFAKIKGILPKEVEQEVQKVLTMLKITDVQDCQASSLSGGQKRKLTLGIAILGDPQVLLLDEPTAGLDPSSRYHVWSLLKEHKANRVTLFCTQLMDEADILADRKAFISHGRLKCVGSSLFLKRKWGIGYHLSLHINDSCDTVKVTSLVKQYIPSAKLSGQSQEELIYMLPFENVDMFPELFCDLDASACPGILSYGISMTTLTDVFLTLEEEAAVEEADYGVFGEEQAEEERETFSADELEQRLLSLSDTSRATVSGAALWRQQACAVARIRFLKLKHESRTIRSILLLCGFLILPILLIKILTEKRTVAHTLKVSPQMYFLQPGWQHYQTRHTSLLVLNDTGSDIEDFIHAVKSQNIMLETANWKNISDAREYNGAIKVSLEDKHFRFTMMCNAQRINCFPVLMNIISNALLRTLNSTRHIQIMSRTPPLVRS</sequence>
<dbReference type="InterPro" id="IPR003593">
    <property type="entry name" value="AAA+_ATPase"/>
</dbReference>
<evidence type="ECO:0000256" key="3">
    <source>
        <dbReference type="SAM" id="Phobius"/>
    </source>
</evidence>
<proteinExistence type="predicted"/>
<keyword evidence="3" id="KW-0812">Transmembrane</keyword>
<reference evidence="5" key="3">
    <citation type="submission" date="2025-08" db="UniProtKB">
        <authorList>
            <consortium name="Ensembl"/>
        </authorList>
    </citation>
    <scope>IDENTIFICATION</scope>
</reference>
<evidence type="ECO:0000256" key="2">
    <source>
        <dbReference type="ARBA" id="ARBA00022840"/>
    </source>
</evidence>
<organism evidence="5 6">
    <name type="scientific">Pelodiscus sinensis</name>
    <name type="common">Chinese softshell turtle</name>
    <name type="synonym">Trionyx sinensis</name>
    <dbReference type="NCBI Taxonomy" id="13735"/>
    <lineage>
        <taxon>Eukaryota</taxon>
        <taxon>Metazoa</taxon>
        <taxon>Chordata</taxon>
        <taxon>Craniata</taxon>
        <taxon>Vertebrata</taxon>
        <taxon>Euteleostomi</taxon>
        <taxon>Archelosauria</taxon>
        <taxon>Testudinata</taxon>
        <taxon>Testudines</taxon>
        <taxon>Cryptodira</taxon>
        <taxon>Trionychia</taxon>
        <taxon>Trionychidae</taxon>
        <taxon>Pelodiscus</taxon>
    </lineage>
</organism>
<dbReference type="EMBL" id="AGCU01128269">
    <property type="status" value="NOT_ANNOTATED_CDS"/>
    <property type="molecule type" value="Genomic_DNA"/>
</dbReference>
<dbReference type="AlphaFoldDB" id="K7FQI5"/>
<evidence type="ECO:0000259" key="4">
    <source>
        <dbReference type="PROSITE" id="PS50893"/>
    </source>
</evidence>
<dbReference type="GO" id="GO:0016020">
    <property type="term" value="C:membrane"/>
    <property type="evidence" value="ECO:0007669"/>
    <property type="project" value="InterPro"/>
</dbReference>
<dbReference type="FunFam" id="3.40.50.300:FF:000436">
    <property type="entry name" value="ATP binding cassette subfamily A member 9"/>
    <property type="match status" value="1"/>
</dbReference>